<name>A0A8S5PK77_9CAUD</name>
<proteinExistence type="predicted"/>
<dbReference type="EMBL" id="BK015452">
    <property type="protein sequence ID" value="DAE07599.1"/>
    <property type="molecule type" value="Genomic_DNA"/>
</dbReference>
<feature type="coiled-coil region" evidence="1">
    <location>
        <begin position="230"/>
        <end position="284"/>
    </location>
</feature>
<protein>
    <submittedName>
        <fullName evidence="3">Uncharacterized protein</fullName>
    </submittedName>
</protein>
<evidence type="ECO:0000313" key="3">
    <source>
        <dbReference type="EMBL" id="DAE07599.1"/>
    </source>
</evidence>
<evidence type="ECO:0000256" key="1">
    <source>
        <dbReference type="SAM" id="Coils"/>
    </source>
</evidence>
<evidence type="ECO:0000256" key="2">
    <source>
        <dbReference type="SAM" id="MobiDB-lite"/>
    </source>
</evidence>
<sequence length="443" mass="47838">MYIPDLFGAFMRGKEYAIDRNWNDLKQYEAVEAARNANDLSALDILGQRAQFGGKMSVFQNNVDNSARANEVAEAAQPGLLANASTGSMIQMDQRSAFMNNRDDYQTMLNNTAQANIGKGIDAAAVQQGANDYLTPERAAQMGDWRGEDIYNTAMSNNITTGHAPTVAAQGVVTNDKLYDNNLLGLEYDRDVLEGNIKRQPVIGAIKDRNAANQYADANTYLTDKAKLAQRENQRQRQGLLNTISNLQRQRAAFAADPAMAGHVQELTQQIAEYQAELQRLTGGETADMYITAPGQAMATVRSLVPGGQVYQPGIAPRPLQGQVIMPPPQPAQPPAQQPQAAPQAAIDPKVHSQNVEAKMAYVADKQAQGTYDPNEVIMIDGVPYTAGQLVYLQNVQPSMTSTVAEGVSMGLLGPVGYASQYLLGTNPAYSRQIAAARAAAGR</sequence>
<accession>A0A8S5PK77</accession>
<reference evidence="3" key="1">
    <citation type="journal article" date="2021" name="Proc. Natl. Acad. Sci. U.S.A.">
        <title>A Catalog of Tens of Thousands of Viruses from Human Metagenomes Reveals Hidden Associations with Chronic Diseases.</title>
        <authorList>
            <person name="Tisza M.J."/>
            <person name="Buck C.B."/>
        </authorList>
    </citation>
    <scope>NUCLEOTIDE SEQUENCE</scope>
    <source>
        <strain evidence="3">CtnCN2</strain>
    </source>
</reference>
<feature type="compositionally biased region" description="Pro residues" evidence="2">
    <location>
        <begin position="326"/>
        <end position="337"/>
    </location>
</feature>
<organism evidence="3">
    <name type="scientific">Podoviridae sp. ctnCN2</name>
    <dbReference type="NCBI Taxonomy" id="2825274"/>
    <lineage>
        <taxon>Viruses</taxon>
        <taxon>Duplodnaviria</taxon>
        <taxon>Heunggongvirae</taxon>
        <taxon>Uroviricota</taxon>
        <taxon>Caudoviricetes</taxon>
    </lineage>
</organism>
<keyword evidence="1" id="KW-0175">Coiled coil</keyword>
<feature type="region of interest" description="Disordered" evidence="2">
    <location>
        <begin position="316"/>
        <end position="344"/>
    </location>
</feature>